<comment type="caution">
    <text evidence="2">The sequence shown here is derived from an EMBL/GenBank/DDBJ whole genome shotgun (WGS) entry which is preliminary data.</text>
</comment>
<feature type="compositionally biased region" description="Basic and acidic residues" evidence="1">
    <location>
        <begin position="49"/>
        <end position="62"/>
    </location>
</feature>
<feature type="compositionally biased region" description="Basic and acidic residues" evidence="1">
    <location>
        <begin position="262"/>
        <end position="276"/>
    </location>
</feature>
<feature type="region of interest" description="Disordered" evidence="1">
    <location>
        <begin position="1"/>
        <end position="277"/>
    </location>
</feature>
<evidence type="ECO:0000313" key="2">
    <source>
        <dbReference type="EMBL" id="ORZ36858.1"/>
    </source>
</evidence>
<dbReference type="Proteomes" id="UP000193411">
    <property type="component" value="Unassembled WGS sequence"/>
</dbReference>
<dbReference type="EMBL" id="MCFL01000015">
    <property type="protein sequence ID" value="ORZ36858.1"/>
    <property type="molecule type" value="Genomic_DNA"/>
</dbReference>
<evidence type="ECO:0000256" key="1">
    <source>
        <dbReference type="SAM" id="MobiDB-lite"/>
    </source>
</evidence>
<feature type="compositionally biased region" description="Basic and acidic residues" evidence="1">
    <location>
        <begin position="76"/>
        <end position="97"/>
    </location>
</feature>
<dbReference type="AlphaFoldDB" id="A0A1Y2HQH7"/>
<feature type="compositionally biased region" description="Basic residues" evidence="1">
    <location>
        <begin position="160"/>
        <end position="170"/>
    </location>
</feature>
<feature type="compositionally biased region" description="Polar residues" evidence="1">
    <location>
        <begin position="125"/>
        <end position="147"/>
    </location>
</feature>
<evidence type="ECO:0000313" key="3">
    <source>
        <dbReference type="Proteomes" id="UP000193411"/>
    </source>
</evidence>
<feature type="compositionally biased region" description="Basic and acidic residues" evidence="1">
    <location>
        <begin position="301"/>
        <end position="315"/>
    </location>
</feature>
<proteinExistence type="predicted"/>
<feature type="compositionally biased region" description="Low complexity" evidence="1">
    <location>
        <begin position="229"/>
        <end position="241"/>
    </location>
</feature>
<feature type="compositionally biased region" description="Low complexity" evidence="1">
    <location>
        <begin position="316"/>
        <end position="342"/>
    </location>
</feature>
<name>A0A1Y2HQH7_9FUNG</name>
<feature type="compositionally biased region" description="Pro residues" evidence="1">
    <location>
        <begin position="24"/>
        <end position="37"/>
    </location>
</feature>
<reference evidence="2 3" key="1">
    <citation type="submission" date="2016-07" db="EMBL/GenBank/DDBJ databases">
        <title>Pervasive Adenine N6-methylation of Active Genes in Fungi.</title>
        <authorList>
            <consortium name="DOE Joint Genome Institute"/>
            <person name="Mondo S.J."/>
            <person name="Dannebaum R.O."/>
            <person name="Kuo R.C."/>
            <person name="Labutti K."/>
            <person name="Haridas S."/>
            <person name="Kuo A."/>
            <person name="Salamov A."/>
            <person name="Ahrendt S.R."/>
            <person name="Lipzen A."/>
            <person name="Sullivan W."/>
            <person name="Andreopoulos W.B."/>
            <person name="Clum A."/>
            <person name="Lindquist E."/>
            <person name="Daum C."/>
            <person name="Ramamoorthy G.K."/>
            <person name="Gryganskyi A."/>
            <person name="Culley D."/>
            <person name="Magnuson J.K."/>
            <person name="James T.Y."/>
            <person name="O'Malley M.A."/>
            <person name="Stajich J.E."/>
            <person name="Spatafora J.W."/>
            <person name="Visel A."/>
            <person name="Grigoriev I.V."/>
        </authorList>
    </citation>
    <scope>NUCLEOTIDE SEQUENCE [LARGE SCALE GENOMIC DNA]</scope>
    <source>
        <strain evidence="2 3">PL171</strain>
    </source>
</reference>
<accession>A0A1Y2HQH7</accession>
<protein>
    <submittedName>
        <fullName evidence="2">Uncharacterized protein</fullName>
    </submittedName>
</protein>
<keyword evidence="3" id="KW-1185">Reference proteome</keyword>
<feature type="compositionally biased region" description="Low complexity" evidence="1">
    <location>
        <begin position="103"/>
        <end position="124"/>
    </location>
</feature>
<feature type="region of interest" description="Disordered" evidence="1">
    <location>
        <begin position="301"/>
        <end position="369"/>
    </location>
</feature>
<feature type="compositionally biased region" description="Low complexity" evidence="1">
    <location>
        <begin position="249"/>
        <end position="261"/>
    </location>
</feature>
<gene>
    <name evidence="2" type="ORF">BCR44DRAFT_49624</name>
</gene>
<sequence>MTNSPSTASNHSYSSSSTASTNHPHPPNPNLNPPPSAPLGRKGSKLNKPRRDTPRRTAHDNDDLGGFILPPSSSDDVTHRDPEVDRAFQQEELERQARKVHNSQSASRSRSRSASPTRRPISAPKANTDTNTTRPKTATSTVGSTENYADDSDTDETNKRKSARARKASSARKEDVPAISTTGSAAVNKKNGGKSVKIPGQRGDQQKAVVSLDELRGRAKNKQAAAVESPASPKSAKLSPLDDNEHNLASRNRSRSASTNRSSDEGQSRRERDAVDRATLLKSELARSDMERLALIRAEREAAAARRQAEKEAKAAKMAAAAASAGSAKVGKGGAKTKVAPAPVDQTKSAAVVPQAAAGGKKDKRTAGK</sequence>
<feature type="compositionally biased region" description="Low complexity" evidence="1">
    <location>
        <begin position="1"/>
        <end position="23"/>
    </location>
</feature>
<organism evidence="2 3">
    <name type="scientific">Catenaria anguillulae PL171</name>
    <dbReference type="NCBI Taxonomy" id="765915"/>
    <lineage>
        <taxon>Eukaryota</taxon>
        <taxon>Fungi</taxon>
        <taxon>Fungi incertae sedis</taxon>
        <taxon>Blastocladiomycota</taxon>
        <taxon>Blastocladiomycetes</taxon>
        <taxon>Blastocladiales</taxon>
        <taxon>Catenariaceae</taxon>
        <taxon>Catenaria</taxon>
    </lineage>
</organism>